<evidence type="ECO:0000256" key="6">
    <source>
        <dbReference type="ARBA" id="ARBA00022741"/>
    </source>
</evidence>
<evidence type="ECO:0000256" key="5">
    <source>
        <dbReference type="ARBA" id="ARBA00022679"/>
    </source>
</evidence>
<keyword evidence="8" id="KW-0067">ATP-binding</keyword>
<evidence type="ECO:0000256" key="1">
    <source>
        <dbReference type="ARBA" id="ARBA00005051"/>
    </source>
</evidence>
<evidence type="ECO:0000256" key="11">
    <source>
        <dbReference type="ARBA" id="ARBA00029766"/>
    </source>
</evidence>
<evidence type="ECO:0000256" key="12">
    <source>
        <dbReference type="ARBA" id="ARBA00033413"/>
    </source>
</evidence>
<feature type="domain" description="7,8-dihydro-6-hydroxymethylpterin-pyrophosphokinase" evidence="13">
    <location>
        <begin position="89"/>
        <end position="100"/>
    </location>
</feature>
<dbReference type="UniPathway" id="UPA00077">
    <property type="reaction ID" value="UER00155"/>
</dbReference>
<proteinExistence type="inferred from homology"/>
<keyword evidence="5 14" id="KW-0808">Transferase</keyword>
<dbReference type="NCBIfam" id="TIGR01498">
    <property type="entry name" value="folK"/>
    <property type="match status" value="1"/>
</dbReference>
<evidence type="ECO:0000256" key="10">
    <source>
        <dbReference type="ARBA" id="ARBA00029409"/>
    </source>
</evidence>
<comment type="function">
    <text evidence="10">Catalyzes the transfer of pyrophosphate from adenosine triphosphate (ATP) to 6-hydroxymethyl-7,8-dihydropterin, an enzymatic step in folate biosynthesis pathway.</text>
</comment>
<evidence type="ECO:0000259" key="13">
    <source>
        <dbReference type="PROSITE" id="PS00794"/>
    </source>
</evidence>
<gene>
    <name evidence="14" type="primary">folK</name>
    <name evidence="14" type="ORF">HHL22_15150</name>
</gene>
<dbReference type="PANTHER" id="PTHR43071">
    <property type="entry name" value="2-AMINO-4-HYDROXY-6-HYDROXYMETHYLDIHYDROPTERIDINE PYROPHOSPHOKINASE"/>
    <property type="match status" value="1"/>
</dbReference>
<keyword evidence="15" id="KW-1185">Reference proteome</keyword>
<dbReference type="GO" id="GO:0005524">
    <property type="term" value="F:ATP binding"/>
    <property type="evidence" value="ECO:0007669"/>
    <property type="project" value="UniProtKB-KW"/>
</dbReference>
<comment type="caution">
    <text evidence="14">The sequence shown here is derived from an EMBL/GenBank/DDBJ whole genome shotgun (WGS) entry which is preliminary data.</text>
</comment>
<evidence type="ECO:0000256" key="4">
    <source>
        <dbReference type="ARBA" id="ARBA00016218"/>
    </source>
</evidence>
<keyword evidence="7 14" id="KW-0418">Kinase</keyword>
<dbReference type="RefSeq" id="WP_169532178.1">
    <property type="nucleotide sequence ID" value="NZ_JABBGH010000002.1"/>
</dbReference>
<comment type="pathway">
    <text evidence="1">Cofactor biosynthesis; tetrahydrofolate biosynthesis; 2-amino-4-hydroxy-6-hydroxymethyl-7,8-dihydropteridine diphosphate from 7,8-dihydroneopterin triphosphate: step 4/4.</text>
</comment>
<evidence type="ECO:0000313" key="14">
    <source>
        <dbReference type="EMBL" id="NML66544.1"/>
    </source>
</evidence>
<protein>
    <recommendedName>
        <fullName evidence="4">2-amino-4-hydroxy-6-hydroxymethyldihydropteridine pyrophosphokinase</fullName>
        <ecNumber evidence="3">2.7.6.3</ecNumber>
    </recommendedName>
    <alternativeName>
        <fullName evidence="11">6-hydroxymethyl-7,8-dihydropterin pyrophosphokinase</fullName>
    </alternativeName>
    <alternativeName>
        <fullName evidence="12">7,8-dihydro-6-hydroxymethylpterin-pyrophosphokinase</fullName>
    </alternativeName>
</protein>
<dbReference type="Pfam" id="PF01288">
    <property type="entry name" value="HPPK"/>
    <property type="match status" value="1"/>
</dbReference>
<dbReference type="EMBL" id="JABBGH010000002">
    <property type="protein sequence ID" value="NML66544.1"/>
    <property type="molecule type" value="Genomic_DNA"/>
</dbReference>
<dbReference type="InterPro" id="IPR035907">
    <property type="entry name" value="Hppk_sf"/>
</dbReference>
<accession>A0A7Y0AFR5</accession>
<dbReference type="Gene3D" id="3.30.70.560">
    <property type="entry name" value="7,8-Dihydro-6-hydroxymethylpterin-pyrophosphokinase HPPK"/>
    <property type="match status" value="1"/>
</dbReference>
<organism evidence="14 15">
    <name type="scientific">Hymenobacter polaris</name>
    <dbReference type="NCBI Taxonomy" id="2682546"/>
    <lineage>
        <taxon>Bacteria</taxon>
        <taxon>Pseudomonadati</taxon>
        <taxon>Bacteroidota</taxon>
        <taxon>Cytophagia</taxon>
        <taxon>Cytophagales</taxon>
        <taxon>Hymenobacteraceae</taxon>
        <taxon>Hymenobacter</taxon>
    </lineage>
</organism>
<keyword evidence="9" id="KW-0289">Folate biosynthesis</keyword>
<evidence type="ECO:0000256" key="8">
    <source>
        <dbReference type="ARBA" id="ARBA00022840"/>
    </source>
</evidence>
<dbReference type="SUPFAM" id="SSF55083">
    <property type="entry name" value="6-hydroxymethyl-7,8-dihydropterin pyrophosphokinase, HPPK"/>
    <property type="match status" value="1"/>
</dbReference>
<dbReference type="CDD" id="cd00483">
    <property type="entry name" value="HPPK"/>
    <property type="match status" value="1"/>
</dbReference>
<reference evidence="14 15" key="1">
    <citation type="submission" date="2020-04" db="EMBL/GenBank/DDBJ databases">
        <title>Hymenobacter polaris sp. nov., isolated from Arctic soil.</title>
        <authorList>
            <person name="Dahal R.H."/>
        </authorList>
    </citation>
    <scope>NUCLEOTIDE SEQUENCE [LARGE SCALE GENOMIC DNA]</scope>
    <source>
        <strain evidence="14 15">RP-2-7</strain>
    </source>
</reference>
<keyword evidence="6" id="KW-0547">Nucleotide-binding</keyword>
<dbReference type="GO" id="GO:0046656">
    <property type="term" value="P:folic acid biosynthetic process"/>
    <property type="evidence" value="ECO:0007669"/>
    <property type="project" value="UniProtKB-KW"/>
</dbReference>
<name>A0A7Y0AFR5_9BACT</name>
<sequence length="174" mass="18673">MASTLAYLLLGSNLGDRAAHLAAGRQQLLATAGDLVAESAIYETAAWGVENQPAFLNQVLAFDTYLPAQALLAVCLAAEQQEGRLRLERWGARSLDVDVLLFGTTIMQTPFLTVPHPALPSRRFALLPLAEIAPQLRHPQLGQTIATLLQECPDTLPAWRWLGGVAEPLAPAGS</sequence>
<evidence type="ECO:0000313" key="15">
    <source>
        <dbReference type="Proteomes" id="UP000559626"/>
    </source>
</evidence>
<evidence type="ECO:0000256" key="7">
    <source>
        <dbReference type="ARBA" id="ARBA00022777"/>
    </source>
</evidence>
<dbReference type="PROSITE" id="PS00794">
    <property type="entry name" value="HPPK"/>
    <property type="match status" value="1"/>
</dbReference>
<dbReference type="EC" id="2.7.6.3" evidence="3"/>
<dbReference type="GO" id="GO:0016301">
    <property type="term" value="F:kinase activity"/>
    <property type="evidence" value="ECO:0007669"/>
    <property type="project" value="UniProtKB-KW"/>
</dbReference>
<dbReference type="Proteomes" id="UP000559626">
    <property type="component" value="Unassembled WGS sequence"/>
</dbReference>
<evidence type="ECO:0000256" key="9">
    <source>
        <dbReference type="ARBA" id="ARBA00022909"/>
    </source>
</evidence>
<evidence type="ECO:0000256" key="3">
    <source>
        <dbReference type="ARBA" id="ARBA00013253"/>
    </source>
</evidence>
<dbReference type="PANTHER" id="PTHR43071:SF1">
    <property type="entry name" value="2-AMINO-4-HYDROXY-6-HYDROXYMETHYLDIHYDROPTERIDINE PYROPHOSPHOKINASE"/>
    <property type="match status" value="1"/>
</dbReference>
<evidence type="ECO:0000256" key="2">
    <source>
        <dbReference type="ARBA" id="ARBA00005810"/>
    </source>
</evidence>
<dbReference type="GO" id="GO:0046654">
    <property type="term" value="P:tetrahydrofolate biosynthetic process"/>
    <property type="evidence" value="ECO:0007669"/>
    <property type="project" value="UniProtKB-UniPathway"/>
</dbReference>
<comment type="similarity">
    <text evidence="2">Belongs to the HPPK family.</text>
</comment>
<dbReference type="GO" id="GO:0003848">
    <property type="term" value="F:2-amino-4-hydroxy-6-hydroxymethyldihydropteridine diphosphokinase activity"/>
    <property type="evidence" value="ECO:0007669"/>
    <property type="project" value="UniProtKB-EC"/>
</dbReference>
<dbReference type="InterPro" id="IPR000550">
    <property type="entry name" value="Hppk"/>
</dbReference>
<dbReference type="AlphaFoldDB" id="A0A7Y0AFR5"/>